<protein>
    <submittedName>
        <fullName evidence="2">Helicase associated domain protein</fullName>
    </submittedName>
</protein>
<dbReference type="InterPro" id="IPR005114">
    <property type="entry name" value="Helicase_assoc"/>
</dbReference>
<evidence type="ECO:0000313" key="2">
    <source>
        <dbReference type="EMBL" id="WBM79124.1"/>
    </source>
</evidence>
<evidence type="ECO:0000313" key="3">
    <source>
        <dbReference type="Proteomes" id="UP001212421"/>
    </source>
</evidence>
<dbReference type="Gene3D" id="6.10.140.530">
    <property type="match status" value="2"/>
</dbReference>
<feature type="domain" description="Helicase-associated" evidence="1">
    <location>
        <begin position="130"/>
        <end position="192"/>
    </location>
</feature>
<sequence length="213" mass="24329">MSEPTRLELLHADYAQLELRSRATLTADQARSLIFYNAQRASEGAAAATNPGRDVIAWIRNTEALSTFVARESRMPRENRRLPNSAISADEKSLVNRVRNQRRAFTAGRLCTYQVRRLQCIPGFSFKPLDDAWHTSYTAYVQFTRTHRDAPKLRSADPAERALAGWAAKNRMAYHDGRLTPARTALLNDVEFWSWGAPTSRRVTKTRRELDHQ</sequence>
<dbReference type="Pfam" id="PF03457">
    <property type="entry name" value="HA"/>
    <property type="match status" value="1"/>
</dbReference>
<evidence type="ECO:0000259" key="1">
    <source>
        <dbReference type="Pfam" id="PF03457"/>
    </source>
</evidence>
<reference evidence="2 3" key="1">
    <citation type="submission" date="2021-05" db="EMBL/GenBank/DDBJ databases">
        <authorList>
            <person name="Kumar R."/>
            <person name="Kumar A."/>
            <person name="Mukhia S."/>
        </authorList>
    </citation>
    <scope>NUCLEOTIDE SEQUENCE [LARGE SCALE GENOMIC DNA]</scope>
    <source>
        <strain evidence="2 3">ERMR7:08</strain>
    </source>
</reference>
<keyword evidence="3" id="KW-1185">Reference proteome</keyword>
<accession>A0ABY7NC44</accession>
<gene>
    <name evidence="2" type="ORF">KIV56_11540</name>
</gene>
<name>A0ABY7NC44_9MICO</name>
<dbReference type="Proteomes" id="UP001212421">
    <property type="component" value="Chromosome"/>
</dbReference>
<dbReference type="EMBL" id="CP075584">
    <property type="protein sequence ID" value="WBM79124.1"/>
    <property type="molecule type" value="Genomic_DNA"/>
</dbReference>
<organism evidence="2 3">
    <name type="scientific">Cryobacterium breve</name>
    <dbReference type="NCBI Taxonomy" id="1259258"/>
    <lineage>
        <taxon>Bacteria</taxon>
        <taxon>Bacillati</taxon>
        <taxon>Actinomycetota</taxon>
        <taxon>Actinomycetes</taxon>
        <taxon>Micrococcales</taxon>
        <taxon>Microbacteriaceae</taxon>
        <taxon>Cryobacterium</taxon>
    </lineage>
</organism>
<dbReference type="RefSeq" id="WP_281533635.1">
    <property type="nucleotide sequence ID" value="NZ_CP075584.1"/>
</dbReference>
<proteinExistence type="predicted"/>